<dbReference type="Pfam" id="PF00532">
    <property type="entry name" value="Peripla_BP_1"/>
    <property type="match status" value="1"/>
</dbReference>
<dbReference type="PROSITE" id="PS00356">
    <property type="entry name" value="HTH_LACI_1"/>
    <property type="match status" value="1"/>
</dbReference>
<feature type="domain" description="HTH lacI-type" evidence="4">
    <location>
        <begin position="2"/>
        <end position="56"/>
    </location>
</feature>
<dbReference type="Gene3D" id="3.40.50.2300">
    <property type="match status" value="2"/>
</dbReference>
<dbReference type="RefSeq" id="WP_278018306.1">
    <property type="nucleotide sequence ID" value="NZ_JARRRY010000008.1"/>
</dbReference>
<dbReference type="InterPro" id="IPR000843">
    <property type="entry name" value="HTH_LacI"/>
</dbReference>
<evidence type="ECO:0000313" key="6">
    <source>
        <dbReference type="Proteomes" id="UP001218246"/>
    </source>
</evidence>
<keyword evidence="6" id="KW-1185">Reference proteome</keyword>
<comment type="caution">
    <text evidence="5">The sequence shown here is derived from an EMBL/GenBank/DDBJ whole genome shotgun (WGS) entry which is preliminary data.</text>
</comment>
<dbReference type="CDD" id="cd06286">
    <property type="entry name" value="PBP1_CcpB-like"/>
    <property type="match status" value="1"/>
</dbReference>
<keyword evidence="3" id="KW-0804">Transcription</keyword>
<dbReference type="PANTHER" id="PTHR30146">
    <property type="entry name" value="LACI-RELATED TRANSCRIPTIONAL REPRESSOR"/>
    <property type="match status" value="1"/>
</dbReference>
<dbReference type="EMBL" id="JARULN010000009">
    <property type="protein sequence ID" value="MDG5754452.1"/>
    <property type="molecule type" value="Genomic_DNA"/>
</dbReference>
<accession>A0ABT6H750</accession>
<dbReference type="InterPro" id="IPR010982">
    <property type="entry name" value="Lambda_DNA-bd_dom_sf"/>
</dbReference>
<evidence type="ECO:0000256" key="1">
    <source>
        <dbReference type="ARBA" id="ARBA00023015"/>
    </source>
</evidence>
<evidence type="ECO:0000256" key="2">
    <source>
        <dbReference type="ARBA" id="ARBA00023125"/>
    </source>
</evidence>
<evidence type="ECO:0000256" key="3">
    <source>
        <dbReference type="ARBA" id="ARBA00023163"/>
    </source>
</evidence>
<keyword evidence="2 5" id="KW-0238">DNA-binding</keyword>
<dbReference type="CDD" id="cd01392">
    <property type="entry name" value="HTH_LacI"/>
    <property type="match status" value="1"/>
</dbReference>
<dbReference type="SUPFAM" id="SSF53822">
    <property type="entry name" value="Periplasmic binding protein-like I"/>
    <property type="match status" value="1"/>
</dbReference>
<gene>
    <name evidence="5" type="ORF">P6P90_10765</name>
</gene>
<reference evidence="5 6" key="1">
    <citation type="submission" date="2023-04" db="EMBL/GenBank/DDBJ databases">
        <title>Ectobacillus antri isolated from activated sludge.</title>
        <authorList>
            <person name="Yan P."/>
            <person name="Liu X."/>
        </authorList>
    </citation>
    <scope>NUCLEOTIDE SEQUENCE [LARGE SCALE GENOMIC DNA]</scope>
    <source>
        <strain evidence="5 6">C18H</strain>
    </source>
</reference>
<dbReference type="PRINTS" id="PR00036">
    <property type="entry name" value="HTHLACI"/>
</dbReference>
<dbReference type="InterPro" id="IPR001761">
    <property type="entry name" value="Peripla_BP/Lac1_sug-bd_dom"/>
</dbReference>
<dbReference type="Gene3D" id="1.10.260.40">
    <property type="entry name" value="lambda repressor-like DNA-binding domains"/>
    <property type="match status" value="1"/>
</dbReference>
<protein>
    <submittedName>
        <fullName evidence="5">LacI family DNA-binding transcriptional regulator</fullName>
    </submittedName>
</protein>
<evidence type="ECO:0000313" key="5">
    <source>
        <dbReference type="EMBL" id="MDG5754452.1"/>
    </source>
</evidence>
<dbReference type="GO" id="GO:0003677">
    <property type="term" value="F:DNA binding"/>
    <property type="evidence" value="ECO:0007669"/>
    <property type="project" value="UniProtKB-KW"/>
</dbReference>
<dbReference type="Pfam" id="PF00356">
    <property type="entry name" value="LacI"/>
    <property type="match status" value="1"/>
</dbReference>
<dbReference type="SUPFAM" id="SSF47413">
    <property type="entry name" value="lambda repressor-like DNA-binding domains"/>
    <property type="match status" value="1"/>
</dbReference>
<sequence>MTNIREIAKMAGVSVTTVSRVLNNYPYVSEEKRQQVMAVVKKLNYTPNVNAVHLSKGKTNIIAVVLPFVDHPYFSTILKGIAAKALEKHYQFMICQTNYNADEEKQALQLLRTRQVDGIIICSKTSKWEEIEPYTKFGPIVACEDAGQHFVSSVYIDHYEGFLLGMKHLISRGHTSIGYCIARGNSYNSYLRKQAYQDMLMQIGAPLQKEWMFEQCLTIADGARVVKQLMKMKNQPTALLVSSDQVAAGIIAEAKKHDIRVPEDLAVIGFDNHAISQVLDITTIEHPGEKLGEAAFLLTYEHIYSHKYEPKKQQLMFHLIERSTT</sequence>
<dbReference type="SMART" id="SM00354">
    <property type="entry name" value="HTH_LACI"/>
    <property type="match status" value="1"/>
</dbReference>
<dbReference type="PROSITE" id="PS50932">
    <property type="entry name" value="HTH_LACI_2"/>
    <property type="match status" value="1"/>
</dbReference>
<evidence type="ECO:0000259" key="4">
    <source>
        <dbReference type="PROSITE" id="PS50932"/>
    </source>
</evidence>
<dbReference type="InterPro" id="IPR028082">
    <property type="entry name" value="Peripla_BP_I"/>
</dbReference>
<dbReference type="Proteomes" id="UP001218246">
    <property type="component" value="Unassembled WGS sequence"/>
</dbReference>
<proteinExistence type="predicted"/>
<name>A0ABT6H750_9BACI</name>
<organism evidence="5 6">
    <name type="scientific">Ectobacillus antri</name>
    <dbReference type="NCBI Taxonomy" id="2486280"/>
    <lineage>
        <taxon>Bacteria</taxon>
        <taxon>Bacillati</taxon>
        <taxon>Bacillota</taxon>
        <taxon>Bacilli</taxon>
        <taxon>Bacillales</taxon>
        <taxon>Bacillaceae</taxon>
        <taxon>Ectobacillus</taxon>
    </lineage>
</organism>
<keyword evidence="1" id="KW-0805">Transcription regulation</keyword>
<dbReference type="PANTHER" id="PTHR30146:SF105">
    <property type="entry name" value="CATABOLITE CONTROL PROTEIN B"/>
    <property type="match status" value="1"/>
</dbReference>